<evidence type="ECO:0000256" key="1">
    <source>
        <dbReference type="SAM" id="MobiDB-lite"/>
    </source>
</evidence>
<sequence>MSPTSIGVVGGGIGGLAAAWLLDRRYEVTLLEGNDYVGGHTNTRMVPHPDGDFAVDTGFMVFNDRNYPLLCGLFAHLGVASYPTDMSFAASIDGGRVEYAGSDFGGLFGQRSNLWNPGFLRMLIDIARFNRAAKAFLDRPADDTLSLGDFLDRGHYGKRFASHYLLPMAAAIWSCPTQQMRAFPFLSFARFFNNHGLLDLADRPQWRTVSGGSRSYVQRMVGELRGTVRTSTPVRQVRRTGGAVEVETVGGERLTFDQLVLGCHGDQALALIADPSPLESELLGCFQTRLNRVYLHRDPALMPRRRRVWSSWNYLRGAAADPGASVTLTYWMNSLQNLPKDTDVFVSLNPAQPPRADLIIEQLDYRHPVFDAPAIAAQARMREIQGQSGLWFSGAWLGYGFHEDGLRAAVEVAAALGVPTPWPDTRTRAPAPAAGSPVGARPQPAHS</sequence>
<evidence type="ECO:0000313" key="3">
    <source>
        <dbReference type="EMBL" id="AUB83920.1"/>
    </source>
</evidence>
<dbReference type="InterPro" id="IPR036188">
    <property type="entry name" value="FAD/NAD-bd_sf"/>
</dbReference>
<dbReference type="Gene3D" id="3.50.50.60">
    <property type="entry name" value="FAD/NAD(P)-binding domain"/>
    <property type="match status" value="1"/>
</dbReference>
<keyword evidence="4" id="KW-1185">Reference proteome</keyword>
<protein>
    <submittedName>
        <fullName evidence="3">NAD/FAD-binding protein</fullName>
    </submittedName>
</protein>
<feature type="domain" description="Amine oxidase" evidence="2">
    <location>
        <begin position="13"/>
        <end position="278"/>
    </location>
</feature>
<reference evidence="3 4" key="1">
    <citation type="submission" date="2017-03" db="EMBL/GenBank/DDBJ databases">
        <title>Complete genome sequence of Candidatus 'Thiodictyon syntrophicum' sp. nov. strain Cad16T, a photolithoautotroph purple sulfur bacterium isolated from an alpine meromictic lake.</title>
        <authorList>
            <person name="Luedin S.M."/>
            <person name="Pothier J.F."/>
            <person name="Danza F."/>
            <person name="Storelli N."/>
            <person name="Wittwer M."/>
            <person name="Tonolla M."/>
        </authorList>
    </citation>
    <scope>NUCLEOTIDE SEQUENCE [LARGE SCALE GENOMIC DNA]</scope>
    <source>
        <strain evidence="3 4">Cad16T</strain>
    </source>
</reference>
<organism evidence="3 4">
    <name type="scientific">Candidatus Thiodictyon syntrophicum</name>
    <dbReference type="NCBI Taxonomy" id="1166950"/>
    <lineage>
        <taxon>Bacteria</taxon>
        <taxon>Pseudomonadati</taxon>
        <taxon>Pseudomonadota</taxon>
        <taxon>Gammaproteobacteria</taxon>
        <taxon>Chromatiales</taxon>
        <taxon>Chromatiaceae</taxon>
        <taxon>Thiodictyon</taxon>
    </lineage>
</organism>
<dbReference type="KEGG" id="tsy:THSYN_25300"/>
<dbReference type="Proteomes" id="UP000232638">
    <property type="component" value="Chromosome"/>
</dbReference>
<dbReference type="PANTHER" id="PTHR42923">
    <property type="entry name" value="PROTOPORPHYRINOGEN OXIDASE"/>
    <property type="match status" value="1"/>
</dbReference>
<dbReference type="InterPro" id="IPR050464">
    <property type="entry name" value="Zeta_carotene_desat/Oxidored"/>
</dbReference>
<evidence type="ECO:0000313" key="4">
    <source>
        <dbReference type="Proteomes" id="UP000232638"/>
    </source>
</evidence>
<dbReference type="SUPFAM" id="SSF51905">
    <property type="entry name" value="FAD/NAD(P)-binding domain"/>
    <property type="match status" value="1"/>
</dbReference>
<proteinExistence type="predicted"/>
<accession>A0A2K8UEA3</accession>
<dbReference type="PANTHER" id="PTHR42923:SF17">
    <property type="entry name" value="AMINE OXIDASE DOMAIN-CONTAINING PROTEIN"/>
    <property type="match status" value="1"/>
</dbReference>
<dbReference type="EMBL" id="CP020370">
    <property type="protein sequence ID" value="AUB83920.1"/>
    <property type="molecule type" value="Genomic_DNA"/>
</dbReference>
<dbReference type="AlphaFoldDB" id="A0A2K8UEA3"/>
<dbReference type="RefSeq" id="WP_100921596.1">
    <property type="nucleotide sequence ID" value="NZ_CP020370.1"/>
</dbReference>
<dbReference type="GO" id="GO:0016491">
    <property type="term" value="F:oxidoreductase activity"/>
    <property type="evidence" value="ECO:0007669"/>
    <property type="project" value="InterPro"/>
</dbReference>
<feature type="region of interest" description="Disordered" evidence="1">
    <location>
        <begin position="419"/>
        <end position="447"/>
    </location>
</feature>
<name>A0A2K8UEA3_9GAMM</name>
<evidence type="ECO:0000259" key="2">
    <source>
        <dbReference type="Pfam" id="PF01593"/>
    </source>
</evidence>
<dbReference type="InterPro" id="IPR002937">
    <property type="entry name" value="Amino_oxidase"/>
</dbReference>
<gene>
    <name evidence="3" type="ORF">THSYN_25300</name>
</gene>
<feature type="compositionally biased region" description="Low complexity" evidence="1">
    <location>
        <begin position="428"/>
        <end position="447"/>
    </location>
</feature>
<dbReference type="OrthoDB" id="20837at2"/>
<dbReference type="Pfam" id="PF01593">
    <property type="entry name" value="Amino_oxidase"/>
    <property type="match status" value="1"/>
</dbReference>